<dbReference type="EMBL" id="KB632133">
    <property type="protein sequence ID" value="ERL89026.1"/>
    <property type="molecule type" value="Genomic_DNA"/>
</dbReference>
<dbReference type="PANTHER" id="PTHR13633:SF3">
    <property type="entry name" value="MITOCHONDRIAL TRANSCRIPTION RESCUE FACTOR 1"/>
    <property type="match status" value="1"/>
</dbReference>
<evidence type="ECO:0000256" key="2">
    <source>
        <dbReference type="SAM" id="MobiDB-lite"/>
    </source>
</evidence>
<dbReference type="GO" id="GO:1903108">
    <property type="term" value="P:regulation of mitochondrial transcription"/>
    <property type="evidence" value="ECO:0007669"/>
    <property type="project" value="TreeGrafter"/>
</dbReference>
<dbReference type="GO" id="GO:0005739">
    <property type="term" value="C:mitochondrion"/>
    <property type="evidence" value="ECO:0007669"/>
    <property type="project" value="TreeGrafter"/>
</dbReference>
<dbReference type="STRING" id="77166.N6TUA7"/>
<proteinExistence type="predicted"/>
<dbReference type="InterPro" id="IPR057896">
    <property type="entry name" value="MTRES1_C"/>
</dbReference>
<dbReference type="Pfam" id="PF25818">
    <property type="entry name" value="MTRES1_C"/>
    <property type="match status" value="1"/>
</dbReference>
<feature type="region of interest" description="Disordered" evidence="2">
    <location>
        <begin position="47"/>
        <end position="73"/>
    </location>
</feature>
<dbReference type="InterPro" id="IPR036986">
    <property type="entry name" value="S4_RNA-bd_sf"/>
</dbReference>
<dbReference type="OMA" id="LATHHDR"/>
<evidence type="ECO:0000313" key="6">
    <source>
        <dbReference type="Proteomes" id="UP000030742"/>
    </source>
</evidence>
<dbReference type="PANTHER" id="PTHR13633">
    <property type="entry name" value="MITOCHONDRIAL TRANSCRIPTION RESCUE FACTOR 1"/>
    <property type="match status" value="1"/>
</dbReference>
<feature type="compositionally biased region" description="Basic and acidic residues" evidence="2">
    <location>
        <begin position="55"/>
        <end position="67"/>
    </location>
</feature>
<evidence type="ECO:0000256" key="1">
    <source>
        <dbReference type="PROSITE-ProRule" id="PRU00182"/>
    </source>
</evidence>
<accession>N6TUA7</accession>
<dbReference type="SUPFAM" id="SSF55174">
    <property type="entry name" value="Alpha-L RNA-binding motif"/>
    <property type="match status" value="1"/>
</dbReference>
<name>N6TUA7_DENPD</name>
<protein>
    <recommendedName>
        <fullName evidence="3">Mitochondrial transcription rescue factor 1 C-terminal domain-containing protein</fullName>
    </recommendedName>
</protein>
<dbReference type="GO" id="GO:0003723">
    <property type="term" value="F:RNA binding"/>
    <property type="evidence" value="ECO:0007669"/>
    <property type="project" value="UniProtKB-KW"/>
</dbReference>
<gene>
    <name evidence="5" type="ORF">D910_06404</name>
    <name evidence="4" type="ORF">YQE_01977</name>
</gene>
<reference evidence="4 6" key="1">
    <citation type="journal article" date="2013" name="Genome Biol.">
        <title>Draft genome of the mountain pine beetle, Dendroctonus ponderosae Hopkins, a major forest pest.</title>
        <authorList>
            <person name="Keeling C.I."/>
            <person name="Yuen M.M."/>
            <person name="Liao N.Y."/>
            <person name="Docking T.R."/>
            <person name="Chan S.K."/>
            <person name="Taylor G.A."/>
            <person name="Palmquist D.L."/>
            <person name="Jackman S.D."/>
            <person name="Nguyen A."/>
            <person name="Li M."/>
            <person name="Henderson H."/>
            <person name="Janes J.K."/>
            <person name="Zhao Y."/>
            <person name="Pandoh P."/>
            <person name="Moore R."/>
            <person name="Sperling F.A."/>
            <person name="Huber D.P."/>
            <person name="Birol I."/>
            <person name="Jones S.J."/>
            <person name="Bohlmann J."/>
        </authorList>
    </citation>
    <scope>NUCLEOTIDE SEQUENCE</scope>
</reference>
<dbReference type="EMBL" id="KB740081">
    <property type="protein sequence ID" value="ENN81613.1"/>
    <property type="molecule type" value="Genomic_DNA"/>
</dbReference>
<dbReference type="Proteomes" id="UP000030742">
    <property type="component" value="Unassembled WGS sequence"/>
</dbReference>
<sequence length="182" mass="20238">MLRNCLKIASYTLLKSVPNSQTLSSAIRPFSQSILCPRVAVYQVVRHKGKRSKKQNSDSDSDPKNSELSEDPVLNRHSKVMTLSVTSLRVDGILRGALGIARNKIETLFYENKILVNGQKISKKSVTIHPGDEVDLIKGPDVRNPNFMTVARVEVLSIKANGEESIDVKVRRNKTLSIESIL</sequence>
<feature type="domain" description="Mitochondrial transcription rescue factor 1 C-terminal" evidence="3">
    <location>
        <begin position="83"/>
        <end position="178"/>
    </location>
</feature>
<evidence type="ECO:0000313" key="4">
    <source>
        <dbReference type="EMBL" id="ENN81613.1"/>
    </source>
</evidence>
<dbReference type="AlphaFoldDB" id="N6TUA7"/>
<feature type="non-terminal residue" evidence="4">
    <location>
        <position position="1"/>
    </location>
</feature>
<evidence type="ECO:0000313" key="5">
    <source>
        <dbReference type="EMBL" id="ERL89026.1"/>
    </source>
</evidence>
<organism evidence="4">
    <name type="scientific">Dendroctonus ponderosae</name>
    <name type="common">Mountain pine beetle</name>
    <dbReference type="NCBI Taxonomy" id="77166"/>
    <lineage>
        <taxon>Eukaryota</taxon>
        <taxon>Metazoa</taxon>
        <taxon>Ecdysozoa</taxon>
        <taxon>Arthropoda</taxon>
        <taxon>Hexapoda</taxon>
        <taxon>Insecta</taxon>
        <taxon>Pterygota</taxon>
        <taxon>Neoptera</taxon>
        <taxon>Endopterygota</taxon>
        <taxon>Coleoptera</taxon>
        <taxon>Polyphaga</taxon>
        <taxon>Cucujiformia</taxon>
        <taxon>Curculionidae</taxon>
        <taxon>Scolytinae</taxon>
        <taxon>Dendroctonus</taxon>
    </lineage>
</organism>
<dbReference type="Gene3D" id="3.10.290.10">
    <property type="entry name" value="RNA-binding S4 domain"/>
    <property type="match status" value="1"/>
</dbReference>
<keyword evidence="1" id="KW-0694">RNA-binding</keyword>
<dbReference type="HOGENOM" id="CLU_076117_1_0_1"/>
<dbReference type="PROSITE" id="PS50889">
    <property type="entry name" value="S4"/>
    <property type="match status" value="1"/>
</dbReference>
<evidence type="ECO:0000259" key="3">
    <source>
        <dbReference type="Pfam" id="PF25818"/>
    </source>
</evidence>